<protein>
    <submittedName>
        <fullName evidence="1">Uncharacterized protein</fullName>
    </submittedName>
</protein>
<accession>A0A0E1W8D7</accession>
<gene>
    <name evidence="1" type="ORF">BURPS1710A_3517</name>
</gene>
<dbReference type="RefSeq" id="WP_004527548.1">
    <property type="nucleotide sequence ID" value="NZ_CM000832.1"/>
</dbReference>
<reference evidence="1" key="1">
    <citation type="submission" date="2009-05" db="EMBL/GenBank/DDBJ databases">
        <authorList>
            <person name="Harkins D.M."/>
            <person name="DeShazer D."/>
            <person name="Woods D.E."/>
            <person name="Brinkac L.M."/>
            <person name="Brown K.A."/>
            <person name="Hung G.C."/>
            <person name="Tuanyok A."/>
            <person name="Zhang B."/>
            <person name="Nierman W.C."/>
        </authorList>
    </citation>
    <scope>NUCLEOTIDE SEQUENCE [LARGE SCALE GENOMIC DNA]</scope>
    <source>
        <strain evidence="1">1710a</strain>
    </source>
</reference>
<dbReference type="Proteomes" id="UP000001812">
    <property type="component" value="Chromosome I"/>
</dbReference>
<sequence>MDAARDACRRFARGGAKAHAAPLRAVACPRAGRASRGRVINALRGAPGRRTAQAGLAAECGCGKL</sequence>
<evidence type="ECO:0000313" key="1">
    <source>
        <dbReference type="EMBL" id="EET09448.1"/>
    </source>
</evidence>
<name>A0A0E1W8D7_BURPE</name>
<proteinExistence type="predicted"/>
<organism evidence="1">
    <name type="scientific">Burkholderia pseudomallei 1710a</name>
    <dbReference type="NCBI Taxonomy" id="320371"/>
    <lineage>
        <taxon>Bacteria</taxon>
        <taxon>Pseudomonadati</taxon>
        <taxon>Pseudomonadota</taxon>
        <taxon>Betaproteobacteria</taxon>
        <taxon>Burkholderiales</taxon>
        <taxon>Burkholderiaceae</taxon>
        <taxon>Burkholderia</taxon>
        <taxon>pseudomallei group</taxon>
    </lineage>
</organism>
<dbReference type="EMBL" id="CM000832">
    <property type="protein sequence ID" value="EET09448.1"/>
    <property type="molecule type" value="Genomic_DNA"/>
</dbReference>
<dbReference type="HOGENOM" id="CLU_2841330_0_0_4"/>
<dbReference type="AlphaFoldDB" id="A0A0E1W8D7"/>